<dbReference type="InterPro" id="IPR004107">
    <property type="entry name" value="Integrase_SAM-like_N"/>
</dbReference>
<dbReference type="Proteomes" id="UP000297938">
    <property type="component" value="Unassembled WGS sequence"/>
</dbReference>
<dbReference type="PANTHER" id="PTHR30349">
    <property type="entry name" value="PHAGE INTEGRASE-RELATED"/>
    <property type="match status" value="1"/>
</dbReference>
<dbReference type="GO" id="GO:0015074">
    <property type="term" value="P:DNA integration"/>
    <property type="evidence" value="ECO:0007669"/>
    <property type="project" value="UniProtKB-KW"/>
</dbReference>
<gene>
    <name evidence="8" type="ORF">CKN69_01875</name>
</gene>
<dbReference type="Gene3D" id="1.10.150.130">
    <property type="match status" value="1"/>
</dbReference>
<sequence length="316" mass="36523">MPKYALNTDNLSPTTRQGYLQDINKRLVPKIGNKKLGSVKTIDLLNILDDMRDEISITTGKNLSQSTIRNHDNAFVNLFNRAVEWKFIKENPLTTIRRPKVKLKKAQAYTPQEMEHILILINRLELKWVVLYNLAFLTASRAGELATLEFKHVDFEKNGIWRVQGSIDVKGQGTIIKDSTKNRQDSFIKLPEYVMNLIKELKEELDDEKNNVGDMWIGGNSDFLFRDPIGKGISPHSIGQHWRRFCERNKDEIKYLSFHKLRHRSASYLISVGKHAKVVQQVIGHKDIRTTLNIYAHVFDEQKEDVASSFESFNSK</sequence>
<comment type="similarity">
    <text evidence="1">Belongs to the 'phage' integrase family.</text>
</comment>
<evidence type="ECO:0000256" key="5">
    <source>
        <dbReference type="PROSITE-ProRule" id="PRU01248"/>
    </source>
</evidence>
<dbReference type="CDD" id="cd01189">
    <property type="entry name" value="INT_ICEBs1_C_like"/>
    <property type="match status" value="1"/>
</dbReference>
<organism evidence="8 9">
    <name type="scientific">Carnobacterium divergens</name>
    <name type="common">Lactobacillus divergens</name>
    <dbReference type="NCBI Taxonomy" id="2748"/>
    <lineage>
        <taxon>Bacteria</taxon>
        <taxon>Bacillati</taxon>
        <taxon>Bacillota</taxon>
        <taxon>Bacilli</taxon>
        <taxon>Lactobacillales</taxon>
        <taxon>Carnobacteriaceae</taxon>
        <taxon>Carnobacterium</taxon>
    </lineage>
</organism>
<keyword evidence="3 5" id="KW-0238">DNA-binding</keyword>
<evidence type="ECO:0000313" key="9">
    <source>
        <dbReference type="Proteomes" id="UP000297938"/>
    </source>
</evidence>
<evidence type="ECO:0000256" key="1">
    <source>
        <dbReference type="ARBA" id="ARBA00008857"/>
    </source>
</evidence>
<evidence type="ECO:0000313" key="8">
    <source>
        <dbReference type="EMBL" id="TFJ29143.1"/>
    </source>
</evidence>
<accession>A0A7Z8G5Y6</accession>
<dbReference type="InterPro" id="IPR050090">
    <property type="entry name" value="Tyrosine_recombinase_XerCD"/>
</dbReference>
<dbReference type="PANTHER" id="PTHR30349:SF64">
    <property type="entry name" value="PROPHAGE INTEGRASE INTD-RELATED"/>
    <property type="match status" value="1"/>
</dbReference>
<evidence type="ECO:0000256" key="3">
    <source>
        <dbReference type="ARBA" id="ARBA00023125"/>
    </source>
</evidence>
<evidence type="ECO:0000259" key="7">
    <source>
        <dbReference type="PROSITE" id="PS51900"/>
    </source>
</evidence>
<dbReference type="GO" id="GO:0003677">
    <property type="term" value="F:DNA binding"/>
    <property type="evidence" value="ECO:0007669"/>
    <property type="project" value="UniProtKB-UniRule"/>
</dbReference>
<dbReference type="AlphaFoldDB" id="A0A7Z8G5Y6"/>
<proteinExistence type="inferred from homology"/>
<dbReference type="PROSITE" id="PS51900">
    <property type="entry name" value="CB"/>
    <property type="match status" value="1"/>
</dbReference>
<keyword evidence="2" id="KW-0229">DNA integration</keyword>
<keyword evidence="4" id="KW-0233">DNA recombination</keyword>
<protein>
    <recommendedName>
        <fullName evidence="10">Site-specific integrase</fullName>
    </recommendedName>
</protein>
<dbReference type="GO" id="GO:0006310">
    <property type="term" value="P:DNA recombination"/>
    <property type="evidence" value="ECO:0007669"/>
    <property type="project" value="UniProtKB-KW"/>
</dbReference>
<dbReference type="InterPro" id="IPR011010">
    <property type="entry name" value="DNA_brk_join_enz"/>
</dbReference>
<dbReference type="InterPro" id="IPR013762">
    <property type="entry name" value="Integrase-like_cat_sf"/>
</dbReference>
<dbReference type="PROSITE" id="PS51898">
    <property type="entry name" value="TYR_RECOMBINASE"/>
    <property type="match status" value="1"/>
</dbReference>
<evidence type="ECO:0000256" key="2">
    <source>
        <dbReference type="ARBA" id="ARBA00022908"/>
    </source>
</evidence>
<dbReference type="Pfam" id="PF14659">
    <property type="entry name" value="Phage_int_SAM_3"/>
    <property type="match status" value="1"/>
</dbReference>
<dbReference type="RefSeq" id="WP_135025607.1">
    <property type="nucleotide sequence ID" value="NZ_JBFUWK010000004.1"/>
</dbReference>
<dbReference type="InterPro" id="IPR002104">
    <property type="entry name" value="Integrase_catalytic"/>
</dbReference>
<feature type="domain" description="Tyr recombinase" evidence="6">
    <location>
        <begin position="104"/>
        <end position="308"/>
    </location>
</feature>
<feature type="domain" description="Core-binding (CB)" evidence="7">
    <location>
        <begin position="1"/>
        <end position="83"/>
    </location>
</feature>
<dbReference type="Pfam" id="PF00589">
    <property type="entry name" value="Phage_integrase"/>
    <property type="match status" value="1"/>
</dbReference>
<evidence type="ECO:0008006" key="10">
    <source>
        <dbReference type="Google" id="ProtNLM"/>
    </source>
</evidence>
<dbReference type="InterPro" id="IPR010998">
    <property type="entry name" value="Integrase_recombinase_N"/>
</dbReference>
<evidence type="ECO:0000259" key="6">
    <source>
        <dbReference type="PROSITE" id="PS51898"/>
    </source>
</evidence>
<evidence type="ECO:0000256" key="4">
    <source>
        <dbReference type="ARBA" id="ARBA00023172"/>
    </source>
</evidence>
<reference evidence="8 9" key="1">
    <citation type="journal article" date="2018" name="Int. J. Food Microbiol.">
        <title>Growth of Carnobacterium spp. isolated from chilled vacuum-packaged meat under relevant acidic conditions.</title>
        <authorList>
            <person name="Zhang P."/>
            <person name="Badoni M."/>
            <person name="Ganzle M."/>
            <person name="Yang X."/>
        </authorList>
    </citation>
    <scope>NUCLEOTIDE SEQUENCE [LARGE SCALE GENOMIC DNA]</scope>
    <source>
        <strain evidence="8 9">B2</strain>
    </source>
</reference>
<dbReference type="EMBL" id="NRPP01000004">
    <property type="protein sequence ID" value="TFJ29143.1"/>
    <property type="molecule type" value="Genomic_DNA"/>
</dbReference>
<dbReference type="SUPFAM" id="SSF56349">
    <property type="entry name" value="DNA breaking-rejoining enzymes"/>
    <property type="match status" value="1"/>
</dbReference>
<comment type="caution">
    <text evidence="8">The sequence shown here is derived from an EMBL/GenBank/DDBJ whole genome shotgun (WGS) entry which is preliminary data.</text>
</comment>
<dbReference type="Gene3D" id="1.10.443.10">
    <property type="entry name" value="Intergrase catalytic core"/>
    <property type="match status" value="1"/>
</dbReference>
<name>A0A7Z8G5Y6_CARDV</name>
<dbReference type="InterPro" id="IPR044068">
    <property type="entry name" value="CB"/>
</dbReference>